<dbReference type="EMBL" id="JAHUZE010000003">
    <property type="protein sequence ID" value="MBV7380043.1"/>
    <property type="molecule type" value="Genomic_DNA"/>
</dbReference>
<feature type="domain" description="PD-(D/E)XK endonuclease-like" evidence="2">
    <location>
        <begin position="713"/>
        <end position="936"/>
    </location>
</feature>
<comment type="caution">
    <text evidence="3">The sequence shown here is derived from an EMBL/GenBank/DDBJ whole genome shotgun (WGS) entry which is preliminary data.</text>
</comment>
<feature type="compositionally biased region" description="Basic residues" evidence="1">
    <location>
        <begin position="691"/>
        <end position="701"/>
    </location>
</feature>
<feature type="region of interest" description="Disordered" evidence="1">
    <location>
        <begin position="687"/>
        <end position="712"/>
    </location>
</feature>
<dbReference type="Pfam" id="PF12705">
    <property type="entry name" value="PDDEXK_1"/>
    <property type="match status" value="1"/>
</dbReference>
<evidence type="ECO:0000256" key="1">
    <source>
        <dbReference type="SAM" id="MobiDB-lite"/>
    </source>
</evidence>
<reference evidence="3 4" key="1">
    <citation type="submission" date="2021-05" db="EMBL/GenBank/DDBJ databases">
        <title>Culturable bacteria isolated from Daya Bay.</title>
        <authorList>
            <person name="Zheng W."/>
            <person name="Yu S."/>
            <person name="Huang Y."/>
        </authorList>
    </citation>
    <scope>NUCLEOTIDE SEQUENCE [LARGE SCALE GENOMIC DNA]</scope>
    <source>
        <strain evidence="3 4">DP4N28-5</strain>
    </source>
</reference>
<sequence length="984" mass="108834">MFDPSPIPRVFAQAPGVDFPKAVVDGLRKRLSDQPPEAMSRVTLFVNTTRMARRMAALFDEGEASLLPRIRLITDLGQDASMADLPPAVSPLRRRLEISALVSRLLESQPDLAPRAAIYPLADSLARLMDEMQGEGVHPSDLRELDVSGHADHWRRSLAFVQVVERFFGADGDEPPDLEARQRMVIQRLVDNWGETPPTNPVIVAGSTGSRGATRMFMEAVAMLPQGALILPGFDFDLPRSVWNSMKTTLTASDHPQFRYRSLMDAIGLTHSDIRTWHSVDAPAPRRNALVSLALRPAPVTDQWQEEGPAFEGVEQATKGLTLIEAPSPRAEAASIALILRQAADAGRTAALITPDRVLTRQVTAALDRWGIRPDDSAGRPLPLSAPGRLLRHVSDMRGRTLSGVDLLTLLKHPLTHSGADRGDHLRLTRDLELEALRKNMPFPNERNLFDWAKHKEDRGPWVKWIVSILAELADSSSDALTDHVTHVIDIAEKIAAGSAASGSGGLWEREAGREAAHISGELMREAEHGGDMSVADFHSLFTGVLNRGEVRDPNEPHPLIRIWGTLEARVQGLDLAILASLNEGVWPEKPGADPWMNRDMRDKVGLLLPDREIGLSAHDFQQAIGAPEVVLTRATRDDEAETVPSRWMNRITYLLQGMSNEGMAALQGMRDRGNAWLTLARRLDAPQEHVHRKPQAKRPAPRPPVADRPPDLSFTEVAKLIRDPYAVYASRILCLRPLDPLHQEPDAALRGTAIHDALERFVNERVEGETPVEQRSRLLQTARDVFEEKAPWPAARLMWLAKLERAADAFLADEATRMNAARTIFTEQKGRAQIGPNGFILHGRADRIDRLNDGSLAIYDYKTGSVPTKKQQLAYDKQLLLEAMVARHGGFENVGRAATSMVAYIGLGSDAKTTEVPVDIDTLDRIEEEFVSIIAEFGVRSRGYESRRVVFRSSAQFAGDFDHLARFGEWDHSDAAHAEDVGG</sequence>
<dbReference type="NCBIfam" id="TIGR02786">
    <property type="entry name" value="addB_alphas"/>
    <property type="match status" value="1"/>
</dbReference>
<evidence type="ECO:0000313" key="4">
    <source>
        <dbReference type="Proteomes" id="UP000756530"/>
    </source>
</evidence>
<keyword evidence="4" id="KW-1185">Reference proteome</keyword>
<protein>
    <submittedName>
        <fullName evidence="3">Double-strand break repair protein AddB</fullName>
    </submittedName>
</protein>
<dbReference type="RefSeq" id="WP_218393239.1">
    <property type="nucleotide sequence ID" value="NZ_JAHUZE010000003.1"/>
</dbReference>
<gene>
    <name evidence="3" type="primary">addB</name>
    <name evidence="3" type="ORF">KJP28_14020</name>
</gene>
<dbReference type="Proteomes" id="UP000756530">
    <property type="component" value="Unassembled WGS sequence"/>
</dbReference>
<evidence type="ECO:0000313" key="3">
    <source>
        <dbReference type="EMBL" id="MBV7380043.1"/>
    </source>
</evidence>
<dbReference type="InterPro" id="IPR014153">
    <property type="entry name" value="Ds_break_AddB"/>
</dbReference>
<name>A0ABS6T5P7_9RHOB</name>
<proteinExistence type="predicted"/>
<evidence type="ECO:0000259" key="2">
    <source>
        <dbReference type="Pfam" id="PF12705"/>
    </source>
</evidence>
<dbReference type="InterPro" id="IPR038726">
    <property type="entry name" value="PDDEXK_AddAB-type"/>
</dbReference>
<organism evidence="3 4">
    <name type="scientific">Maritimibacter dapengensis</name>
    <dbReference type="NCBI Taxonomy" id="2836868"/>
    <lineage>
        <taxon>Bacteria</taxon>
        <taxon>Pseudomonadati</taxon>
        <taxon>Pseudomonadota</taxon>
        <taxon>Alphaproteobacteria</taxon>
        <taxon>Rhodobacterales</taxon>
        <taxon>Roseobacteraceae</taxon>
        <taxon>Maritimibacter</taxon>
    </lineage>
</organism>
<accession>A0ABS6T5P7</accession>